<feature type="compositionally biased region" description="Polar residues" evidence="4">
    <location>
        <begin position="27"/>
        <end position="38"/>
    </location>
</feature>
<gene>
    <name evidence="6" type="ORF">GDO78_000008</name>
</gene>
<evidence type="ECO:0000259" key="5">
    <source>
        <dbReference type="Pfam" id="PF25771"/>
    </source>
</evidence>
<evidence type="ECO:0000313" key="6">
    <source>
        <dbReference type="EMBL" id="KAG9491286.1"/>
    </source>
</evidence>
<dbReference type="PANTHER" id="PTHR18875">
    <property type="entry name" value="SARCOMA ANTIGEN NY-SAR-24/CYTOSKELETAL PROTEIN SOJO"/>
    <property type="match status" value="1"/>
</dbReference>
<dbReference type="GO" id="GO:0005737">
    <property type="term" value="C:cytoplasm"/>
    <property type="evidence" value="ECO:0007669"/>
    <property type="project" value="UniProtKB-SubCell"/>
</dbReference>
<evidence type="ECO:0000256" key="3">
    <source>
        <dbReference type="ARBA" id="ARBA00023054"/>
    </source>
</evidence>
<dbReference type="GO" id="GO:0005814">
    <property type="term" value="C:centriole"/>
    <property type="evidence" value="ECO:0007669"/>
    <property type="project" value="TreeGrafter"/>
</dbReference>
<organism evidence="6 7">
    <name type="scientific">Eleutherodactylus coqui</name>
    <name type="common">Puerto Rican coqui</name>
    <dbReference type="NCBI Taxonomy" id="57060"/>
    <lineage>
        <taxon>Eukaryota</taxon>
        <taxon>Metazoa</taxon>
        <taxon>Chordata</taxon>
        <taxon>Craniata</taxon>
        <taxon>Vertebrata</taxon>
        <taxon>Euteleostomi</taxon>
        <taxon>Amphibia</taxon>
        <taxon>Batrachia</taxon>
        <taxon>Anura</taxon>
        <taxon>Neobatrachia</taxon>
        <taxon>Hyloidea</taxon>
        <taxon>Eleutherodactylidae</taxon>
        <taxon>Eleutherodactylinae</taxon>
        <taxon>Eleutherodactylus</taxon>
        <taxon>Eleutherodactylus</taxon>
    </lineage>
</organism>
<dbReference type="InterPro" id="IPR057656">
    <property type="entry name" value="CEP63/Deup1_CC"/>
</dbReference>
<protein>
    <recommendedName>
        <fullName evidence="5">CEP63/Deup1 CEP152 binding coiled coil domain-containing protein</fullName>
    </recommendedName>
</protein>
<dbReference type="Pfam" id="PF25771">
    <property type="entry name" value="CC_CEP152-bind"/>
    <property type="match status" value="1"/>
</dbReference>
<dbReference type="GO" id="GO:0007099">
    <property type="term" value="P:centriole replication"/>
    <property type="evidence" value="ECO:0007669"/>
    <property type="project" value="TreeGrafter"/>
</dbReference>
<feature type="domain" description="CEP63/Deup1 CEP152 binding coiled coil" evidence="5">
    <location>
        <begin position="274"/>
        <end position="309"/>
    </location>
</feature>
<reference evidence="6" key="1">
    <citation type="thesis" date="2020" institute="ProQuest LLC" country="789 East Eisenhower Parkway, Ann Arbor, MI, USA">
        <title>Comparative Genomics and Chromosome Evolution.</title>
        <authorList>
            <person name="Mudd A.B."/>
        </authorList>
    </citation>
    <scope>NUCLEOTIDE SEQUENCE</scope>
    <source>
        <strain evidence="6">HN-11 Male</strain>
        <tissue evidence="6">Kidney and liver</tissue>
    </source>
</reference>
<sequence>MIERQAREDLSRAAELDQRRLCKFTWQSSQENKLSSQEAGEPINERTPNREQAQKRLKLSPCKQDQPERHSSTTEIRNAGFERLQADISDLNEKLHQKDITITTIKQKVSRLERELDMKEPGNLQQFLKSAEESYHFHDLTREPEMNRPLKLCSDGYELKGLQPEMIKPVSLHKEIIGKQSQGKQCRSHEEEEQSLMMADNDTNNNLICYHPCDSMLVDQECLEDILPKLRSPTQNDHLFHEMDFTDFSFLVGDQSGDATLVPDTEESFVSAAERFLQEENRRALDFENILNSHIEELQRYSEHTVKKYAAHRHRDYRPAPS</sequence>
<keyword evidence="2" id="KW-0963">Cytoplasm</keyword>
<evidence type="ECO:0000256" key="4">
    <source>
        <dbReference type="SAM" id="MobiDB-lite"/>
    </source>
</evidence>
<name>A0A8J6KGG2_ELECQ</name>
<dbReference type="GO" id="GO:0098535">
    <property type="term" value="P:de novo centriole assembly involved in multi-ciliated epithelial cell differentiation"/>
    <property type="evidence" value="ECO:0007669"/>
    <property type="project" value="TreeGrafter"/>
</dbReference>
<feature type="compositionally biased region" description="Basic and acidic residues" evidence="4">
    <location>
        <begin position="43"/>
        <end position="54"/>
    </location>
</feature>
<evidence type="ECO:0000313" key="7">
    <source>
        <dbReference type="Proteomes" id="UP000770717"/>
    </source>
</evidence>
<proteinExistence type="predicted"/>
<accession>A0A8J6KGG2</accession>
<comment type="subcellular location">
    <subcellularLocation>
        <location evidence="1">Cytoplasm</location>
    </subcellularLocation>
</comment>
<feature type="region of interest" description="Disordered" evidence="4">
    <location>
        <begin position="27"/>
        <end position="77"/>
    </location>
</feature>
<comment type="caution">
    <text evidence="6">The sequence shown here is derived from an EMBL/GenBank/DDBJ whole genome shotgun (WGS) entry which is preliminary data.</text>
</comment>
<keyword evidence="3" id="KW-0175">Coiled coil</keyword>
<keyword evidence="7" id="KW-1185">Reference proteome</keyword>
<dbReference type="Proteomes" id="UP000770717">
    <property type="component" value="Unassembled WGS sequence"/>
</dbReference>
<evidence type="ECO:0000256" key="2">
    <source>
        <dbReference type="ARBA" id="ARBA00022490"/>
    </source>
</evidence>
<dbReference type="AlphaFoldDB" id="A0A8J6KGG2"/>
<dbReference type="EMBL" id="WNTK01000001">
    <property type="protein sequence ID" value="KAG9491286.1"/>
    <property type="molecule type" value="Genomic_DNA"/>
</dbReference>
<evidence type="ECO:0000256" key="1">
    <source>
        <dbReference type="ARBA" id="ARBA00004496"/>
    </source>
</evidence>
<dbReference type="OrthoDB" id="10007333at2759"/>
<dbReference type="PANTHER" id="PTHR18875:SF5">
    <property type="entry name" value="DEUTEROSOME ASSEMBLY PROTEIN 1"/>
    <property type="match status" value="1"/>
</dbReference>